<sequence>MKPDPEIDLPDFRIVTVSVDANDVEGVSDVHIDTDGTGYYEALGMLVAAVVSMARPILDEDEDESEDDE</sequence>
<protein>
    <submittedName>
        <fullName evidence="1">Uncharacterized protein</fullName>
    </submittedName>
</protein>
<evidence type="ECO:0000313" key="2">
    <source>
        <dbReference type="EMBL" id="CAB4197749.1"/>
    </source>
</evidence>
<evidence type="ECO:0000313" key="1">
    <source>
        <dbReference type="EMBL" id="CAB4169687.1"/>
    </source>
</evidence>
<dbReference type="EMBL" id="LR796844">
    <property type="protein sequence ID" value="CAB4169687.1"/>
    <property type="molecule type" value="Genomic_DNA"/>
</dbReference>
<organism evidence="1">
    <name type="scientific">uncultured Caudovirales phage</name>
    <dbReference type="NCBI Taxonomy" id="2100421"/>
    <lineage>
        <taxon>Viruses</taxon>
        <taxon>Duplodnaviria</taxon>
        <taxon>Heunggongvirae</taxon>
        <taxon>Uroviricota</taxon>
        <taxon>Caudoviricetes</taxon>
        <taxon>Peduoviridae</taxon>
        <taxon>Maltschvirus</taxon>
        <taxon>Maltschvirus maltsch</taxon>
    </lineage>
</organism>
<accession>A0A6J5PF27</accession>
<name>A0A6J5PF27_9CAUD</name>
<reference evidence="1" key="1">
    <citation type="submission" date="2020-05" db="EMBL/GenBank/DDBJ databases">
        <authorList>
            <person name="Chiriac C."/>
            <person name="Salcher M."/>
            <person name="Ghai R."/>
            <person name="Kavagutti S V."/>
        </authorList>
    </citation>
    <scope>NUCLEOTIDE SEQUENCE</scope>
</reference>
<proteinExistence type="predicted"/>
<gene>
    <name evidence="2" type="ORF">UFOVP1305_31</name>
    <name evidence="1" type="ORF">UFOVP896_69</name>
</gene>
<dbReference type="EMBL" id="LR797254">
    <property type="protein sequence ID" value="CAB4197749.1"/>
    <property type="molecule type" value="Genomic_DNA"/>
</dbReference>